<dbReference type="NCBIfam" id="NF033225">
    <property type="entry name" value="spore_CmpA"/>
    <property type="match status" value="1"/>
</dbReference>
<dbReference type="GeneID" id="61079054"/>
<dbReference type="Proteomes" id="UP000005850">
    <property type="component" value="Chromosome"/>
</dbReference>
<evidence type="ECO:0000313" key="1">
    <source>
        <dbReference type="EMBL" id="AIG24810.1"/>
    </source>
</evidence>
<sequence length="41" mass="5145">MPQWMRKQLQRAFFGKDVRQIRLLNSCWFLYLEKQSSRPEE</sequence>
<dbReference type="AlphaFoldDB" id="A0A075R5D4"/>
<keyword evidence="2" id="KW-1185">Reference proteome</keyword>
<accession>A0A075R5D4</accession>
<dbReference type="HOGENOM" id="CLU_217470_0_0_9"/>
<dbReference type="STRING" id="1042163.BRLA_c004290"/>
<organism evidence="1 2">
    <name type="scientific">Brevibacillus laterosporus LMG 15441</name>
    <dbReference type="NCBI Taxonomy" id="1042163"/>
    <lineage>
        <taxon>Bacteria</taxon>
        <taxon>Bacillati</taxon>
        <taxon>Bacillota</taxon>
        <taxon>Bacilli</taxon>
        <taxon>Bacillales</taxon>
        <taxon>Paenibacillaceae</taxon>
        <taxon>Brevibacillus</taxon>
    </lineage>
</organism>
<evidence type="ECO:0008006" key="3">
    <source>
        <dbReference type="Google" id="ProtNLM"/>
    </source>
</evidence>
<name>A0A075R5D4_BRELA</name>
<dbReference type="eggNOG" id="ENOG5033C5E">
    <property type="taxonomic scope" value="Bacteria"/>
</dbReference>
<dbReference type="InterPro" id="IPR047764">
    <property type="entry name" value="CmpA"/>
</dbReference>
<dbReference type="Pfam" id="PF26301">
    <property type="entry name" value="spore_CmpA"/>
    <property type="match status" value="1"/>
</dbReference>
<reference evidence="1 2" key="1">
    <citation type="journal article" date="2011" name="J. Bacteriol.">
        <title>Genome sequence of Brevibacillus laterosporus LMG 15441, a pathogen of invertebrates.</title>
        <authorList>
            <person name="Djukic M."/>
            <person name="Poehlein A."/>
            <person name="Thurmer A."/>
            <person name="Daniel R."/>
        </authorList>
    </citation>
    <scope>NUCLEOTIDE SEQUENCE [LARGE SCALE GENOMIC DNA]</scope>
    <source>
        <strain evidence="1 2">LMG 15441</strain>
    </source>
</reference>
<dbReference type="KEGG" id="blr:BRLA_c004290"/>
<evidence type="ECO:0000313" key="2">
    <source>
        <dbReference type="Proteomes" id="UP000005850"/>
    </source>
</evidence>
<gene>
    <name evidence="1" type="ORF">BRLA_c004290</name>
</gene>
<proteinExistence type="predicted"/>
<protein>
    <recommendedName>
        <fullName evidence="3">Cortex morphogenetic protein CmpA</fullName>
    </recommendedName>
</protein>
<dbReference type="EMBL" id="CP007806">
    <property type="protein sequence ID" value="AIG24810.1"/>
    <property type="molecule type" value="Genomic_DNA"/>
</dbReference>
<dbReference type="RefSeq" id="WP_003333532.1">
    <property type="nucleotide sequence ID" value="NZ_CP007806.1"/>
</dbReference>